<evidence type="ECO:0000256" key="1">
    <source>
        <dbReference type="SAM" id="MobiDB-lite"/>
    </source>
</evidence>
<reference evidence="2 3" key="1">
    <citation type="submission" date="2021-06" db="EMBL/GenBank/DDBJ databases">
        <authorList>
            <person name="Palmer J.M."/>
        </authorList>
    </citation>
    <scope>NUCLEOTIDE SEQUENCE [LARGE SCALE GENOMIC DNA]</scope>
    <source>
        <strain evidence="3">if_2019</strain>
        <tissue evidence="2">Muscle</tissue>
    </source>
</reference>
<evidence type="ECO:0000313" key="3">
    <source>
        <dbReference type="Proteomes" id="UP001482620"/>
    </source>
</evidence>
<gene>
    <name evidence="2" type="ORF">ILYODFUR_017686</name>
</gene>
<feature type="region of interest" description="Disordered" evidence="1">
    <location>
        <begin position="1"/>
        <end position="125"/>
    </location>
</feature>
<feature type="compositionally biased region" description="Basic and acidic residues" evidence="1">
    <location>
        <begin position="68"/>
        <end position="78"/>
    </location>
</feature>
<dbReference type="Proteomes" id="UP001482620">
    <property type="component" value="Unassembled WGS sequence"/>
</dbReference>
<feature type="compositionally biased region" description="Basic and acidic residues" evidence="1">
    <location>
        <begin position="44"/>
        <end position="60"/>
    </location>
</feature>
<comment type="caution">
    <text evidence="2">The sequence shown here is derived from an EMBL/GenBank/DDBJ whole genome shotgun (WGS) entry which is preliminary data.</text>
</comment>
<evidence type="ECO:0000313" key="2">
    <source>
        <dbReference type="EMBL" id="MEQ2236933.1"/>
    </source>
</evidence>
<organism evidence="2 3">
    <name type="scientific">Ilyodon furcidens</name>
    <name type="common">goldbreast splitfin</name>
    <dbReference type="NCBI Taxonomy" id="33524"/>
    <lineage>
        <taxon>Eukaryota</taxon>
        <taxon>Metazoa</taxon>
        <taxon>Chordata</taxon>
        <taxon>Craniata</taxon>
        <taxon>Vertebrata</taxon>
        <taxon>Euteleostomi</taxon>
        <taxon>Actinopterygii</taxon>
        <taxon>Neopterygii</taxon>
        <taxon>Teleostei</taxon>
        <taxon>Neoteleostei</taxon>
        <taxon>Acanthomorphata</taxon>
        <taxon>Ovalentaria</taxon>
        <taxon>Atherinomorphae</taxon>
        <taxon>Cyprinodontiformes</taxon>
        <taxon>Goodeidae</taxon>
        <taxon>Ilyodon</taxon>
    </lineage>
</organism>
<sequence length="125" mass="13473">MDEPPPSRVPEYQEGFKEEPPLGKPPEPQHVARLPEPQLAAKLPEPRPTAKTDLRLDSKSPDSQPDSKSPDFQRDSKPVSKPPGFHRGRLPDLVPGGSSTLCGRPPDLPSRGPLVGAADLQTSCS</sequence>
<keyword evidence="3" id="KW-1185">Reference proteome</keyword>
<dbReference type="EMBL" id="JAHRIQ010048021">
    <property type="protein sequence ID" value="MEQ2236933.1"/>
    <property type="molecule type" value="Genomic_DNA"/>
</dbReference>
<protein>
    <submittedName>
        <fullName evidence="2">Uncharacterized protein</fullName>
    </submittedName>
</protein>
<name>A0ABV0TZ82_9TELE</name>
<accession>A0ABV0TZ82</accession>
<proteinExistence type="predicted"/>